<feature type="domain" description="VOC" evidence="1">
    <location>
        <begin position="4"/>
        <end position="154"/>
    </location>
</feature>
<evidence type="ECO:0000259" key="1">
    <source>
        <dbReference type="PROSITE" id="PS51819"/>
    </source>
</evidence>
<keyword evidence="3" id="KW-1185">Reference proteome</keyword>
<gene>
    <name evidence="2" type="ORF">GCM10011487_48700</name>
</gene>
<sequence>MSVGFARVSIFCRHLERSLAFYRDLLGMVAVEDKVIEGPAAGALLQLPACRMRIVLLAPTASAEVVVGLFEISGVPLADVAAPSQGIARGQTALVLTTTEFDTVHARLAAAGAKFLTPPVRYPKRQASERSPAGLYREMIVYDPDGQLISLMQIDPLPAGA</sequence>
<evidence type="ECO:0000313" key="3">
    <source>
        <dbReference type="Proteomes" id="UP000445000"/>
    </source>
</evidence>
<dbReference type="AlphaFoldDB" id="A0A829YI02"/>
<protein>
    <recommendedName>
        <fullName evidence="1">VOC domain-containing protein</fullName>
    </recommendedName>
</protein>
<dbReference type="Gene3D" id="3.10.180.10">
    <property type="entry name" value="2,3-Dihydroxybiphenyl 1,2-Dioxygenase, domain 1"/>
    <property type="match status" value="1"/>
</dbReference>
<dbReference type="InterPro" id="IPR004360">
    <property type="entry name" value="Glyas_Fos-R_dOase_dom"/>
</dbReference>
<name>A0A829YI02_9GAMM</name>
<dbReference type="PROSITE" id="PS51819">
    <property type="entry name" value="VOC"/>
    <property type="match status" value="1"/>
</dbReference>
<dbReference type="EMBL" id="BLJN01000005">
    <property type="protein sequence ID" value="GFE82870.1"/>
    <property type="molecule type" value="Genomic_DNA"/>
</dbReference>
<dbReference type="SUPFAM" id="SSF54593">
    <property type="entry name" value="Glyoxalase/Bleomycin resistance protein/Dihydroxybiphenyl dioxygenase"/>
    <property type="match status" value="1"/>
</dbReference>
<dbReference type="InterPro" id="IPR029068">
    <property type="entry name" value="Glyas_Bleomycin-R_OHBP_Dase"/>
</dbReference>
<dbReference type="Pfam" id="PF00903">
    <property type="entry name" value="Glyoxalase"/>
    <property type="match status" value="1"/>
</dbReference>
<accession>A0A829YI02</accession>
<organism evidence="2 3">
    <name type="scientific">Steroidobacter agaridevorans</name>
    <dbReference type="NCBI Taxonomy" id="2695856"/>
    <lineage>
        <taxon>Bacteria</taxon>
        <taxon>Pseudomonadati</taxon>
        <taxon>Pseudomonadota</taxon>
        <taxon>Gammaproteobacteria</taxon>
        <taxon>Steroidobacterales</taxon>
        <taxon>Steroidobacteraceae</taxon>
        <taxon>Steroidobacter</taxon>
    </lineage>
</organism>
<evidence type="ECO:0000313" key="2">
    <source>
        <dbReference type="EMBL" id="GFE82870.1"/>
    </source>
</evidence>
<comment type="caution">
    <text evidence="2">The sequence shown here is derived from an EMBL/GenBank/DDBJ whole genome shotgun (WGS) entry which is preliminary data.</text>
</comment>
<reference evidence="3" key="1">
    <citation type="submission" date="2020-01" db="EMBL/GenBank/DDBJ databases">
        <title>'Steroidobacter agaridevorans' sp. nov., agar-degrading bacteria isolated from rhizosphere soils.</title>
        <authorList>
            <person name="Ikenaga M."/>
            <person name="Kataoka M."/>
            <person name="Murouchi A."/>
            <person name="Katsuragi S."/>
            <person name="Sakai M."/>
        </authorList>
    </citation>
    <scope>NUCLEOTIDE SEQUENCE [LARGE SCALE GENOMIC DNA]</scope>
    <source>
        <strain evidence="3">YU21-B</strain>
    </source>
</reference>
<dbReference type="InterPro" id="IPR037523">
    <property type="entry name" value="VOC_core"/>
</dbReference>
<proteinExistence type="predicted"/>
<dbReference type="Proteomes" id="UP000445000">
    <property type="component" value="Unassembled WGS sequence"/>
</dbReference>
<dbReference type="RefSeq" id="WP_161814507.1">
    <property type="nucleotide sequence ID" value="NZ_BLJN01000005.1"/>
</dbReference>